<evidence type="ECO:0000259" key="1">
    <source>
        <dbReference type="Pfam" id="PF18962"/>
    </source>
</evidence>
<dbReference type="Proteomes" id="UP001200145">
    <property type="component" value="Unassembled WGS sequence"/>
</dbReference>
<protein>
    <submittedName>
        <fullName evidence="2">T9SS type A sorting domain-containing protein</fullName>
    </submittedName>
</protein>
<keyword evidence="3" id="KW-1185">Reference proteome</keyword>
<sequence length="109" mass="12623">MRIFFTLSISLLIACTGFCQSGKPAAERPVIRFYPNPAVTQITFDFSKSVERSFTFQVFNFLGKKVFEQKEVQPKTTIDLSDYYRGIYIFQLRDKTGRVVETGRFQVSK</sequence>
<feature type="domain" description="Secretion system C-terminal sorting" evidence="1">
    <location>
        <begin position="34"/>
        <end position="100"/>
    </location>
</feature>
<dbReference type="InterPro" id="IPR026444">
    <property type="entry name" value="Secre_tail"/>
</dbReference>
<dbReference type="Pfam" id="PF18962">
    <property type="entry name" value="Por_Secre_tail"/>
    <property type="match status" value="1"/>
</dbReference>
<proteinExistence type="predicted"/>
<organism evidence="2 3">
    <name type="scientific">Flavihumibacter fluminis</name>
    <dbReference type="NCBI Taxonomy" id="2909236"/>
    <lineage>
        <taxon>Bacteria</taxon>
        <taxon>Pseudomonadati</taxon>
        <taxon>Bacteroidota</taxon>
        <taxon>Chitinophagia</taxon>
        <taxon>Chitinophagales</taxon>
        <taxon>Chitinophagaceae</taxon>
        <taxon>Flavihumibacter</taxon>
    </lineage>
</organism>
<dbReference type="PROSITE" id="PS51257">
    <property type="entry name" value="PROKAR_LIPOPROTEIN"/>
    <property type="match status" value="1"/>
</dbReference>
<name>A0ABS9BI76_9BACT</name>
<accession>A0ABS9BI76</accession>
<dbReference type="EMBL" id="JAKEVY010000002">
    <property type="protein sequence ID" value="MCF1714356.1"/>
    <property type="molecule type" value="Genomic_DNA"/>
</dbReference>
<gene>
    <name evidence="2" type="ORF">L0U88_06915</name>
</gene>
<dbReference type="NCBIfam" id="TIGR04183">
    <property type="entry name" value="Por_Secre_tail"/>
    <property type="match status" value="1"/>
</dbReference>
<reference evidence="2 3" key="1">
    <citation type="submission" date="2022-01" db="EMBL/GenBank/DDBJ databases">
        <title>Flavihumibacter sp. nov., isolated from sediment of a river.</title>
        <authorList>
            <person name="Liu H."/>
        </authorList>
    </citation>
    <scope>NUCLEOTIDE SEQUENCE [LARGE SCALE GENOMIC DNA]</scope>
    <source>
        <strain evidence="2 3">RY-1</strain>
    </source>
</reference>
<dbReference type="RefSeq" id="WP_234864962.1">
    <property type="nucleotide sequence ID" value="NZ_JAKEVY010000002.1"/>
</dbReference>
<comment type="caution">
    <text evidence="2">The sequence shown here is derived from an EMBL/GenBank/DDBJ whole genome shotgun (WGS) entry which is preliminary data.</text>
</comment>
<evidence type="ECO:0000313" key="2">
    <source>
        <dbReference type="EMBL" id="MCF1714356.1"/>
    </source>
</evidence>
<evidence type="ECO:0000313" key="3">
    <source>
        <dbReference type="Proteomes" id="UP001200145"/>
    </source>
</evidence>